<evidence type="ECO:0000313" key="3">
    <source>
        <dbReference type="EMBL" id="GEA85162.1"/>
    </source>
</evidence>
<dbReference type="InterPro" id="IPR013783">
    <property type="entry name" value="Ig-like_fold"/>
</dbReference>
<dbReference type="OrthoDB" id="3636760at2"/>
<dbReference type="Proteomes" id="UP000320461">
    <property type="component" value="Unassembled WGS sequence"/>
</dbReference>
<gene>
    <name evidence="3" type="ORF">CGE01nite_24130</name>
</gene>
<keyword evidence="4" id="KW-1185">Reference proteome</keyword>
<dbReference type="GO" id="GO:0005975">
    <property type="term" value="P:carbohydrate metabolic process"/>
    <property type="evidence" value="ECO:0007669"/>
    <property type="project" value="UniProtKB-ARBA"/>
</dbReference>
<dbReference type="EMBL" id="BJLQ01000027">
    <property type="protein sequence ID" value="GEA85162.1"/>
    <property type="molecule type" value="Genomic_DNA"/>
</dbReference>
<dbReference type="Gene3D" id="2.60.40.10">
    <property type="entry name" value="Immunoglobulins"/>
    <property type="match status" value="2"/>
</dbReference>
<sequence>MKVSTFGRIGLTAGLVALAVSTVGAPALADPPAGTFGTLAGLGSDTTQDVVGGLATAVGSGVLASYDATGSSTVVTRSGGVAIPRANNSGGGRDLLRVAIGQTETAAIPVFSSSPVTVTTAQVAGQVQFARSSSGPSSSDVTADGVLTYVPFAIDAVSYATAPGSVVPANLTKAQIVSIYKGEYTKVVVNGGTTTLQGPAYTPVAGDTVTAITTFLPAAGSGTRSYWLGQMGITEQQISDGTYPNLKAVDFDGESVQEHKGAALVSGTAAQNAGAIAPFSIAQWVAQGNAKVTDHRAGALINGVNGVAATTGDAGAHTLALNSSFNAFTRPVYNVVPSALADDPTSQVARTFVGSSSRVCQQTSTITSYGFGLLSGSVTCGDTTTRAYRASTSQVAVTLAKSSAVVGSSVGATVSVTSVGNGGGVVRLYSATDALLGSVTVPAGASTATGAFTPTTAGSLAVRGVFVPSLLGVAASESAAQPLTVVAAAVASTTRVTVSSPRTVGKSFTATATVTATKPVPGTVTFYDGSKVLKKVSIASGKKTATLSIKATKTTYALKAVFAPSSAATVKGSTSAVVKVTVAKAAAKLAVTAPSKISAGRSAKVAVTVTATGVTPSGKVTVKEGSKVLGTATLQGGKATITVKGLKKGSHTLVVSYAGSTTVSTAKVSKTVKVV</sequence>
<comment type="caution">
    <text evidence="3">The sequence shown here is derived from an EMBL/GenBank/DDBJ whole genome shotgun (WGS) entry which is preliminary data.</text>
</comment>
<evidence type="ECO:0000256" key="1">
    <source>
        <dbReference type="SAM" id="SignalP"/>
    </source>
</evidence>
<protein>
    <recommendedName>
        <fullName evidence="2">Bacterial Ig-like domain-containing protein</fullName>
    </recommendedName>
</protein>
<feature type="domain" description="Bacterial Ig-like" evidence="2">
    <location>
        <begin position="592"/>
        <end position="673"/>
    </location>
</feature>
<dbReference type="AlphaFoldDB" id="A0A4Y3KMA7"/>
<evidence type="ECO:0000259" key="2">
    <source>
        <dbReference type="Pfam" id="PF16640"/>
    </source>
</evidence>
<feature type="domain" description="Bacterial Ig-like" evidence="2">
    <location>
        <begin position="499"/>
        <end position="583"/>
    </location>
</feature>
<dbReference type="Gene3D" id="3.40.190.10">
    <property type="entry name" value="Periplasmic binding protein-like II"/>
    <property type="match status" value="1"/>
</dbReference>
<feature type="signal peptide" evidence="1">
    <location>
        <begin position="1"/>
        <end position="29"/>
    </location>
</feature>
<keyword evidence="1" id="KW-0732">Signal</keyword>
<evidence type="ECO:0000313" key="4">
    <source>
        <dbReference type="Proteomes" id="UP000320461"/>
    </source>
</evidence>
<dbReference type="Pfam" id="PF16640">
    <property type="entry name" value="Big_3_5"/>
    <property type="match status" value="2"/>
</dbReference>
<feature type="chain" id="PRO_5021465335" description="Bacterial Ig-like domain-containing protein" evidence="1">
    <location>
        <begin position="30"/>
        <end position="675"/>
    </location>
</feature>
<reference evidence="3 4" key="1">
    <citation type="submission" date="2019-06" db="EMBL/GenBank/DDBJ databases">
        <title>Whole genome shotgun sequence of Cellulomonas gelida NBRC 3748.</title>
        <authorList>
            <person name="Hosoyama A."/>
            <person name="Uohara A."/>
            <person name="Ohji S."/>
            <person name="Ichikawa N."/>
        </authorList>
    </citation>
    <scope>NUCLEOTIDE SEQUENCE [LARGE SCALE GENOMIC DNA]</scope>
    <source>
        <strain evidence="3 4">NBRC 3748</strain>
    </source>
</reference>
<dbReference type="RefSeq" id="WP_141371204.1">
    <property type="nucleotide sequence ID" value="NZ_BJLQ01000027.1"/>
</dbReference>
<dbReference type="InterPro" id="IPR032109">
    <property type="entry name" value="Big_3_5"/>
</dbReference>
<organism evidence="3 4">
    <name type="scientific">Cellulomonas gelida</name>
    <dbReference type="NCBI Taxonomy" id="1712"/>
    <lineage>
        <taxon>Bacteria</taxon>
        <taxon>Bacillati</taxon>
        <taxon>Actinomycetota</taxon>
        <taxon>Actinomycetes</taxon>
        <taxon>Micrococcales</taxon>
        <taxon>Cellulomonadaceae</taxon>
        <taxon>Cellulomonas</taxon>
    </lineage>
</organism>
<name>A0A4Y3KMA7_9CELL</name>
<accession>A0A4Y3KMA7</accession>
<proteinExistence type="predicted"/>
<dbReference type="SUPFAM" id="SSF53850">
    <property type="entry name" value="Periplasmic binding protein-like II"/>
    <property type="match status" value="1"/>
</dbReference>